<dbReference type="AlphaFoldDB" id="A0A0C3MLK5"/>
<feature type="compositionally biased region" description="Basic residues" evidence="1">
    <location>
        <begin position="23"/>
        <end position="35"/>
    </location>
</feature>
<dbReference type="Proteomes" id="UP000054248">
    <property type="component" value="Unassembled WGS sequence"/>
</dbReference>
<reference evidence="4" key="2">
    <citation type="submission" date="2015-01" db="EMBL/GenBank/DDBJ databases">
        <title>Evolutionary Origins and Diversification of the Mycorrhizal Mutualists.</title>
        <authorList>
            <consortium name="DOE Joint Genome Institute"/>
            <consortium name="Mycorrhizal Genomics Consortium"/>
            <person name="Kohler A."/>
            <person name="Kuo A."/>
            <person name="Nagy L.G."/>
            <person name="Floudas D."/>
            <person name="Copeland A."/>
            <person name="Barry K.W."/>
            <person name="Cichocki N."/>
            <person name="Veneault-Fourrey C."/>
            <person name="LaButti K."/>
            <person name="Lindquist E.A."/>
            <person name="Lipzen A."/>
            <person name="Lundell T."/>
            <person name="Morin E."/>
            <person name="Murat C."/>
            <person name="Riley R."/>
            <person name="Ohm R."/>
            <person name="Sun H."/>
            <person name="Tunlid A."/>
            <person name="Henrissat B."/>
            <person name="Grigoriev I.V."/>
            <person name="Hibbett D.S."/>
            <person name="Martin F."/>
        </authorList>
    </citation>
    <scope>NUCLEOTIDE SEQUENCE [LARGE SCALE GENOMIC DNA]</scope>
    <source>
        <strain evidence="4">MUT 4182</strain>
    </source>
</reference>
<keyword evidence="2" id="KW-0472">Membrane</keyword>
<feature type="region of interest" description="Disordered" evidence="1">
    <location>
        <begin position="292"/>
        <end position="319"/>
    </location>
</feature>
<protein>
    <submittedName>
        <fullName evidence="3">Uncharacterized protein</fullName>
    </submittedName>
</protein>
<proteinExistence type="predicted"/>
<accession>A0A0C3MLK5</accession>
<dbReference type="STRING" id="1051891.A0A0C3MLK5"/>
<feature type="transmembrane region" description="Helical" evidence="2">
    <location>
        <begin position="41"/>
        <end position="59"/>
    </location>
</feature>
<keyword evidence="2" id="KW-0812">Transmembrane</keyword>
<feature type="compositionally biased region" description="Basic and acidic residues" evidence="1">
    <location>
        <begin position="7"/>
        <end position="22"/>
    </location>
</feature>
<reference evidence="3 4" key="1">
    <citation type="submission" date="2014-04" db="EMBL/GenBank/DDBJ databases">
        <authorList>
            <consortium name="DOE Joint Genome Institute"/>
            <person name="Kuo A."/>
            <person name="Girlanda M."/>
            <person name="Perotto S."/>
            <person name="Kohler A."/>
            <person name="Nagy L.G."/>
            <person name="Floudas D."/>
            <person name="Copeland A."/>
            <person name="Barry K.W."/>
            <person name="Cichocki N."/>
            <person name="Veneault-Fourrey C."/>
            <person name="LaButti K."/>
            <person name="Lindquist E.A."/>
            <person name="Lipzen A."/>
            <person name="Lundell T."/>
            <person name="Morin E."/>
            <person name="Murat C."/>
            <person name="Sun H."/>
            <person name="Tunlid A."/>
            <person name="Henrissat B."/>
            <person name="Grigoriev I.V."/>
            <person name="Hibbett D.S."/>
            <person name="Martin F."/>
            <person name="Nordberg H.P."/>
            <person name="Cantor M.N."/>
            <person name="Hua S.X."/>
        </authorList>
    </citation>
    <scope>NUCLEOTIDE SEQUENCE [LARGE SCALE GENOMIC DNA]</scope>
    <source>
        <strain evidence="3 4">MUT 4182</strain>
    </source>
</reference>
<evidence type="ECO:0000313" key="4">
    <source>
        <dbReference type="Proteomes" id="UP000054248"/>
    </source>
</evidence>
<keyword evidence="4" id="KW-1185">Reference proteome</keyword>
<dbReference type="OrthoDB" id="3360125at2759"/>
<gene>
    <name evidence="3" type="ORF">M407DRAFT_240446</name>
</gene>
<organism evidence="3 4">
    <name type="scientific">Tulasnella calospora MUT 4182</name>
    <dbReference type="NCBI Taxonomy" id="1051891"/>
    <lineage>
        <taxon>Eukaryota</taxon>
        <taxon>Fungi</taxon>
        <taxon>Dikarya</taxon>
        <taxon>Basidiomycota</taxon>
        <taxon>Agaricomycotina</taxon>
        <taxon>Agaricomycetes</taxon>
        <taxon>Cantharellales</taxon>
        <taxon>Tulasnellaceae</taxon>
        <taxon>Tulasnella</taxon>
    </lineage>
</organism>
<evidence type="ECO:0000256" key="2">
    <source>
        <dbReference type="SAM" id="Phobius"/>
    </source>
</evidence>
<dbReference type="HOGENOM" id="CLU_066691_0_0_1"/>
<dbReference type="EMBL" id="KN822942">
    <property type="protein sequence ID" value="KIO34582.1"/>
    <property type="molecule type" value="Genomic_DNA"/>
</dbReference>
<name>A0A0C3MLK5_9AGAM</name>
<feature type="region of interest" description="Disordered" evidence="1">
    <location>
        <begin position="1"/>
        <end position="35"/>
    </location>
</feature>
<feature type="compositionally biased region" description="Low complexity" evidence="1">
    <location>
        <begin position="292"/>
        <end position="308"/>
    </location>
</feature>
<evidence type="ECO:0000256" key="1">
    <source>
        <dbReference type="SAM" id="MobiDB-lite"/>
    </source>
</evidence>
<keyword evidence="2" id="KW-1133">Transmembrane helix</keyword>
<evidence type="ECO:0000313" key="3">
    <source>
        <dbReference type="EMBL" id="KIO34582.1"/>
    </source>
</evidence>
<sequence length="356" mass="39554">MAHPSSSHRDRDRDDDRGTTRERTHRTSSSTHHHRTISSTTLLLVLSLILAVLAVMLSLPSRSGGASVIPNASRNNGAALPEIHTNDQETGVSHSFWGYLTPKRSHDLVARETEVALREAEVARREAELLAGRPGGWGIACPLCGESVVEEIVEQAPAIQVLQRATPPAPPAATHTVIKEIEVIKEVEPSNPAWLQDRIEGILQRELKMSDREKEVGQREEAVGKRESDTTKRESWVIDQLQKLHHEPLEEVIYEHEQQPPRHYYGETRRAVPPPNKFQEFQEMPVPPVGATQPPAPAPTRVAARPTPETYVGTPTAAGSGKTTEIYVEVPTPVYVEPDTVTVYETVGRSKRGQWW</sequence>